<keyword evidence="6" id="KW-0732">Signal</keyword>
<comment type="caution">
    <text evidence="8">The sequence shown here is derived from an EMBL/GenBank/DDBJ whole genome shotgun (WGS) entry which is preliminary data.</text>
</comment>
<evidence type="ECO:0000256" key="4">
    <source>
        <dbReference type="RuleBase" id="RU000675"/>
    </source>
</evidence>
<comment type="catalytic activity">
    <reaction evidence="4">
        <text>Hydrolysis of terminal non-reducing beta-D-galactose residues in beta-D-galactosides.</text>
        <dbReference type="EC" id="3.2.1.23"/>
    </reaction>
</comment>
<evidence type="ECO:0000256" key="5">
    <source>
        <dbReference type="RuleBase" id="RU003679"/>
    </source>
</evidence>
<dbReference type="Proteomes" id="UP000661077">
    <property type="component" value="Unassembled WGS sequence"/>
</dbReference>
<evidence type="ECO:0000256" key="2">
    <source>
        <dbReference type="ARBA" id="ARBA00022801"/>
    </source>
</evidence>
<dbReference type="Gene3D" id="2.102.20.10">
    <property type="entry name" value="Beta-galactosidase, domain 2"/>
    <property type="match status" value="1"/>
</dbReference>
<gene>
    <name evidence="8" type="ORF">JM946_09600</name>
</gene>
<feature type="domain" description="Glycoside hydrolase 35 catalytic" evidence="7">
    <location>
        <begin position="69"/>
        <end position="414"/>
    </location>
</feature>
<dbReference type="InterPro" id="IPR031330">
    <property type="entry name" value="Gly_Hdrlase_35_cat"/>
</dbReference>
<dbReference type="InterPro" id="IPR019801">
    <property type="entry name" value="Glyco_hydro_35_CS"/>
</dbReference>
<dbReference type="Gene3D" id="3.20.20.80">
    <property type="entry name" value="Glycosidases"/>
    <property type="match status" value="1"/>
</dbReference>
<dbReference type="RefSeq" id="WP_203167073.1">
    <property type="nucleotide sequence ID" value="NZ_JAEVLS010000002.1"/>
</dbReference>
<dbReference type="SUPFAM" id="SSF51445">
    <property type="entry name" value="(Trans)glycosidases"/>
    <property type="match status" value="1"/>
</dbReference>
<dbReference type="EMBL" id="JAEVLS010000002">
    <property type="protein sequence ID" value="MBM0105005.1"/>
    <property type="molecule type" value="Genomic_DNA"/>
</dbReference>
<name>A0ABS1WVJ9_9GAMM</name>
<evidence type="ECO:0000256" key="3">
    <source>
        <dbReference type="ARBA" id="ARBA00023295"/>
    </source>
</evidence>
<keyword evidence="9" id="KW-1185">Reference proteome</keyword>
<feature type="chain" id="PRO_5045406637" description="Beta-galactosidase" evidence="6">
    <location>
        <begin position="30"/>
        <end position="830"/>
    </location>
</feature>
<accession>A0ABS1WVJ9</accession>
<dbReference type="PRINTS" id="PR00742">
    <property type="entry name" value="GLHYDRLASE35"/>
</dbReference>
<dbReference type="InterPro" id="IPR037110">
    <property type="entry name" value="Betagal_dom2_sf"/>
</dbReference>
<dbReference type="EC" id="3.2.1.23" evidence="4"/>
<evidence type="ECO:0000259" key="7">
    <source>
        <dbReference type="Pfam" id="PF01301"/>
    </source>
</evidence>
<dbReference type="Pfam" id="PF01301">
    <property type="entry name" value="Glyco_hydro_35"/>
    <property type="match status" value="1"/>
</dbReference>
<keyword evidence="3 4" id="KW-0326">Glycosidase</keyword>
<evidence type="ECO:0000256" key="1">
    <source>
        <dbReference type="ARBA" id="ARBA00009809"/>
    </source>
</evidence>
<dbReference type="InterPro" id="IPR017853">
    <property type="entry name" value="GH"/>
</dbReference>
<evidence type="ECO:0000256" key="6">
    <source>
        <dbReference type="SAM" id="SignalP"/>
    </source>
</evidence>
<dbReference type="PANTHER" id="PTHR23421">
    <property type="entry name" value="BETA-GALACTOSIDASE RELATED"/>
    <property type="match status" value="1"/>
</dbReference>
<feature type="signal peptide" evidence="6">
    <location>
        <begin position="1"/>
        <end position="29"/>
    </location>
</feature>
<sequence length="830" mass="91410">MFNVRWISPRLMLGCAAILCISLAGPVQAASLLEVDASRPGPAVQTGHLKMGTAVSPRGETLEVNSRYLTRNGKPWFPVMGEFHYTRYPRAYWEEELRKIKAAGVQIVASYVFWNHHEERAGEFNWNDDRDLRAFVDLCGRLDLYVVVRLGPWAHGEARYGGTPDWVVTMMPTRRNDSAYLQYTERFWRQVGHQLQGRLWKDGGPIIGVQLENEYNLAGEGRGPEHISTLKKLALEIGFDVPYYNVTGWDGALYPVGEVLPVFAGYPDDPWDRSASMLPPKEVYAFRFDSRVAGNVGTLTAAAGQGSWVLDADKTPFLGAEFGGGVPAMYRRRPHITADDIGAMLPVQLGSGVNLYGYYMFHGGSNPQGHTTLEESTLIGGYNDTPIISYDFQAPIGQYGTQHESLGRIRRVHHFLDAFGSSLAPMHVHAPARLPASPSDLGTLRFSVRGQGDRGFLFASNYVRQYPMPAREDVQFSVKLPSGELVFPQQPIDIPSGAYFIWPINLSLSGVNLRYATAQPVTRLDDQGTPLYVFFAQPGIPVEFAFDQATVRKVSGGSAKRTALANKGVVVAAGIKPSTAEALRVVDAAGNTIRIMVLSEEQSRQFWVTDLGGRRRGILTSGQLLSSDSGLIVRNLEEPTFRIGVLPALDPLPSGNLALRRERNDGLFQTFEARTAARQVAVTVQKIRAADAAPKIMVGGTANAALQPAPEQFGRSAAWTVTVAPNALEAVSDAYLDIDYQGDVGRLFAGTTLIDDNYYNGITWRVGLKRFHEEIRKPLTLTVLPLRDDAPIYIEHRARSSSALDGQLAEVVRARVVPEYELRLDVPGAH</sequence>
<evidence type="ECO:0000313" key="9">
    <source>
        <dbReference type="Proteomes" id="UP000661077"/>
    </source>
</evidence>
<proteinExistence type="inferred from homology"/>
<evidence type="ECO:0000313" key="8">
    <source>
        <dbReference type="EMBL" id="MBM0105005.1"/>
    </source>
</evidence>
<comment type="similarity">
    <text evidence="1 5">Belongs to the glycosyl hydrolase 35 family.</text>
</comment>
<protein>
    <recommendedName>
        <fullName evidence="4">Beta-galactosidase</fullName>
        <ecNumber evidence="4">3.2.1.23</ecNumber>
    </recommendedName>
</protein>
<dbReference type="PROSITE" id="PS01182">
    <property type="entry name" value="GLYCOSYL_HYDROL_F35"/>
    <property type="match status" value="1"/>
</dbReference>
<organism evidence="8 9">
    <name type="scientific">Steroidobacter gossypii</name>
    <dbReference type="NCBI Taxonomy" id="2805490"/>
    <lineage>
        <taxon>Bacteria</taxon>
        <taxon>Pseudomonadati</taxon>
        <taxon>Pseudomonadota</taxon>
        <taxon>Gammaproteobacteria</taxon>
        <taxon>Steroidobacterales</taxon>
        <taxon>Steroidobacteraceae</taxon>
        <taxon>Steroidobacter</taxon>
    </lineage>
</organism>
<keyword evidence="2 4" id="KW-0378">Hydrolase</keyword>
<dbReference type="InterPro" id="IPR001944">
    <property type="entry name" value="Glycoside_Hdrlase_35"/>
</dbReference>
<reference evidence="8 9" key="1">
    <citation type="journal article" date="2021" name="Int. J. Syst. Evol. Microbiol.">
        <title>Steroidobacter gossypii sp. nov., isolated from soil of cotton cropping field.</title>
        <authorList>
            <person name="Huang R."/>
            <person name="Yang S."/>
            <person name="Zhen C."/>
            <person name="Liu W."/>
        </authorList>
    </citation>
    <scope>NUCLEOTIDE SEQUENCE [LARGE SCALE GENOMIC DNA]</scope>
    <source>
        <strain evidence="8 9">S1-65</strain>
    </source>
</reference>